<name>V2YNK9_MONRO</name>
<proteinExistence type="predicted"/>
<dbReference type="AlphaFoldDB" id="V2YNK9"/>
<reference evidence="1 2" key="1">
    <citation type="journal article" date="2014" name="BMC Genomics">
        <title>Genome and secretome analysis of the hemibiotrophic fungal pathogen, Moniliophthora roreri, which causes frosty pod rot disease of cacao: mechanisms of the biotrophic and necrotrophic phases.</title>
        <authorList>
            <person name="Meinhardt L.W."/>
            <person name="Costa G.G.L."/>
            <person name="Thomazella D.P.T."/>
            <person name="Teixeira P.J.P.L."/>
            <person name="Carazzolle M.F."/>
            <person name="Schuster S.C."/>
            <person name="Carlson J.E."/>
            <person name="Guiltinan M.J."/>
            <person name="Mieczkowski P."/>
            <person name="Farmer A."/>
            <person name="Ramaraj T."/>
            <person name="Crozier J."/>
            <person name="Davis R.E."/>
            <person name="Shao J."/>
            <person name="Melnick R.L."/>
            <person name="Pereira G.A.G."/>
            <person name="Bailey B.A."/>
        </authorList>
    </citation>
    <scope>NUCLEOTIDE SEQUENCE [LARGE SCALE GENOMIC DNA]</scope>
    <source>
        <strain evidence="1 2">MCA 2997</strain>
    </source>
</reference>
<keyword evidence="2" id="KW-1185">Reference proteome</keyword>
<sequence>MTSQLLNRRQAHWGMFLSEFDFKLDWAPEKDNVTDAASQQLDFIPQTGDEHLTAQHQTLLTPEHIKHLNSQNNKLPFEIPSHSLLNYLNAITTLSIDIIQSS</sequence>
<dbReference type="EMBL" id="AWSO01000212">
    <property type="protein sequence ID" value="ESK93269.1"/>
    <property type="molecule type" value="Genomic_DNA"/>
</dbReference>
<accession>V2YNK9</accession>
<dbReference type="HOGENOM" id="CLU_2278172_0_0_1"/>
<keyword evidence="1" id="KW-0548">Nucleotidyltransferase</keyword>
<evidence type="ECO:0000313" key="2">
    <source>
        <dbReference type="Proteomes" id="UP000017559"/>
    </source>
</evidence>
<protein>
    <submittedName>
        <fullName evidence="1">Reverse transcriptase</fullName>
    </submittedName>
</protein>
<comment type="caution">
    <text evidence="1">The sequence shown here is derived from an EMBL/GenBank/DDBJ whole genome shotgun (WGS) entry which is preliminary data.</text>
</comment>
<dbReference type="Proteomes" id="UP000017559">
    <property type="component" value="Unassembled WGS sequence"/>
</dbReference>
<keyword evidence="1" id="KW-0808">Transferase</keyword>
<dbReference type="KEGG" id="mrr:Moror_14567"/>
<evidence type="ECO:0000313" key="1">
    <source>
        <dbReference type="EMBL" id="ESK93269.1"/>
    </source>
</evidence>
<dbReference type="OrthoDB" id="3341476at2759"/>
<organism evidence="1 2">
    <name type="scientific">Moniliophthora roreri (strain MCA 2997)</name>
    <name type="common">Cocoa frosty pod rot fungus</name>
    <name type="synonym">Crinipellis roreri</name>
    <dbReference type="NCBI Taxonomy" id="1381753"/>
    <lineage>
        <taxon>Eukaryota</taxon>
        <taxon>Fungi</taxon>
        <taxon>Dikarya</taxon>
        <taxon>Basidiomycota</taxon>
        <taxon>Agaricomycotina</taxon>
        <taxon>Agaricomycetes</taxon>
        <taxon>Agaricomycetidae</taxon>
        <taxon>Agaricales</taxon>
        <taxon>Marasmiineae</taxon>
        <taxon>Marasmiaceae</taxon>
        <taxon>Moniliophthora</taxon>
    </lineage>
</organism>
<keyword evidence="1" id="KW-0695">RNA-directed DNA polymerase</keyword>
<gene>
    <name evidence="1" type="ORF">Moror_14567</name>
</gene>
<dbReference type="GO" id="GO:0003964">
    <property type="term" value="F:RNA-directed DNA polymerase activity"/>
    <property type="evidence" value="ECO:0007669"/>
    <property type="project" value="UniProtKB-KW"/>
</dbReference>